<evidence type="ECO:0000256" key="3">
    <source>
        <dbReference type="PROSITE-ProRule" id="PRU00168"/>
    </source>
</evidence>
<dbReference type="GO" id="GO:0005085">
    <property type="term" value="F:guanyl-nucleotide exchange factor activity"/>
    <property type="evidence" value="ECO:0000318"/>
    <property type="project" value="GO_Central"/>
</dbReference>
<dbReference type="InterPro" id="IPR008937">
    <property type="entry name" value="Ras-like_GEF"/>
</dbReference>
<sequence length="226" mass="26984">EQMTLLDFELFQKIDISEVLLWSRQQTEELSPNLTKFTKHFNDMSYWCRTRIVDREDGKEREKYFIKFIKIMKHLRDLSNFNSYLAILSALDSAPLRRLDWPKQHVETLKDLFSLIDSSASFRTYRQTLASTEPPCIPYIGLVLQDLTFIHVGNSDTDDDGRINFNKCWQLFGVISIMLRFKKSSRYCIKRNDKIISYFNNFDDFISEESLWQMSEMIKPRMKKKN</sequence>
<proteinExistence type="predicted"/>
<dbReference type="InterPro" id="IPR019804">
    <property type="entry name" value="Ras_G-nucl-exch_fac_CS"/>
</dbReference>
<dbReference type="STRING" id="6412.T1G3I6"/>
<dbReference type="OMA" id="FIRIMRH"/>
<dbReference type="KEGG" id="hro:HELRODRAFT_79022"/>
<dbReference type="InterPro" id="IPR036964">
    <property type="entry name" value="RASGEF_cat_dom_sf"/>
</dbReference>
<gene>
    <name evidence="6" type="primary">20215634</name>
    <name evidence="5" type="ORF">HELRODRAFT_79022</name>
</gene>
<dbReference type="CDD" id="cd00155">
    <property type="entry name" value="RasGEF"/>
    <property type="match status" value="1"/>
</dbReference>
<reference evidence="6" key="3">
    <citation type="submission" date="2015-06" db="UniProtKB">
        <authorList>
            <consortium name="EnsemblMetazoa"/>
        </authorList>
    </citation>
    <scope>IDENTIFICATION</scope>
</reference>
<dbReference type="InterPro" id="IPR001895">
    <property type="entry name" value="RASGEF_cat_dom"/>
</dbReference>
<dbReference type="EnsemblMetazoa" id="HelroT79022">
    <property type="protein sequence ID" value="HelroP79022"/>
    <property type="gene ID" value="HelroG79022"/>
</dbReference>
<organism evidence="6 7">
    <name type="scientific">Helobdella robusta</name>
    <name type="common">Californian leech</name>
    <dbReference type="NCBI Taxonomy" id="6412"/>
    <lineage>
        <taxon>Eukaryota</taxon>
        <taxon>Metazoa</taxon>
        <taxon>Spiralia</taxon>
        <taxon>Lophotrochozoa</taxon>
        <taxon>Annelida</taxon>
        <taxon>Clitellata</taxon>
        <taxon>Hirudinea</taxon>
        <taxon>Rhynchobdellida</taxon>
        <taxon>Glossiphoniidae</taxon>
        <taxon>Helobdella</taxon>
    </lineage>
</organism>
<dbReference type="PROSITE" id="PS00720">
    <property type="entry name" value="RASGEF"/>
    <property type="match status" value="1"/>
</dbReference>
<evidence type="ECO:0000313" key="7">
    <source>
        <dbReference type="Proteomes" id="UP000015101"/>
    </source>
</evidence>
<evidence type="ECO:0000313" key="5">
    <source>
        <dbReference type="EMBL" id="ESO04551.1"/>
    </source>
</evidence>
<dbReference type="AlphaFoldDB" id="T1G3I6"/>
<name>T1G3I6_HELRO</name>
<evidence type="ECO:0000256" key="2">
    <source>
        <dbReference type="ARBA" id="ARBA00083313"/>
    </source>
</evidence>
<dbReference type="RefSeq" id="XP_009017130.1">
    <property type="nucleotide sequence ID" value="XM_009018882.1"/>
</dbReference>
<dbReference type="GeneID" id="20215634"/>
<dbReference type="Pfam" id="PF00617">
    <property type="entry name" value="RasGEF"/>
    <property type="match status" value="1"/>
</dbReference>
<dbReference type="PROSITE" id="PS50009">
    <property type="entry name" value="RASGEF_CAT"/>
    <property type="match status" value="1"/>
</dbReference>
<feature type="domain" description="Ras-GEF" evidence="4">
    <location>
        <begin position="1"/>
        <end position="221"/>
    </location>
</feature>
<dbReference type="OrthoDB" id="25179at2759"/>
<dbReference type="PANTHER" id="PTHR23113">
    <property type="entry name" value="GUANINE NUCLEOTIDE EXCHANGE FACTOR"/>
    <property type="match status" value="1"/>
</dbReference>
<keyword evidence="1 3" id="KW-0344">Guanine-nucleotide releasing factor</keyword>
<dbReference type="HOGENOM" id="CLU_1274780_0_0_1"/>
<dbReference type="Gene3D" id="1.10.840.10">
    <property type="entry name" value="Ras guanine-nucleotide exchange factors catalytic domain"/>
    <property type="match status" value="1"/>
</dbReference>
<reference evidence="7" key="1">
    <citation type="submission" date="2012-12" db="EMBL/GenBank/DDBJ databases">
        <authorList>
            <person name="Hellsten U."/>
            <person name="Grimwood J."/>
            <person name="Chapman J.A."/>
            <person name="Shapiro H."/>
            <person name="Aerts A."/>
            <person name="Otillar R.P."/>
            <person name="Terry A.Y."/>
            <person name="Boore J.L."/>
            <person name="Simakov O."/>
            <person name="Marletaz F."/>
            <person name="Cho S.-J."/>
            <person name="Edsinger-Gonzales E."/>
            <person name="Havlak P."/>
            <person name="Kuo D.-H."/>
            <person name="Larsson T."/>
            <person name="Lv J."/>
            <person name="Arendt D."/>
            <person name="Savage R."/>
            <person name="Osoegawa K."/>
            <person name="de Jong P."/>
            <person name="Lindberg D.R."/>
            <person name="Seaver E.C."/>
            <person name="Weisblat D.A."/>
            <person name="Putnam N.H."/>
            <person name="Grigoriev I.V."/>
            <person name="Rokhsar D.S."/>
        </authorList>
    </citation>
    <scope>NUCLEOTIDE SEQUENCE</scope>
</reference>
<dbReference type="SMART" id="SM00147">
    <property type="entry name" value="RasGEF"/>
    <property type="match status" value="1"/>
</dbReference>
<dbReference type="CTD" id="20215634"/>
<dbReference type="FunFam" id="1.10.840.10:FF:000009">
    <property type="entry name" value="rap guanine nucleotide exchange factor 1"/>
    <property type="match status" value="1"/>
</dbReference>
<reference evidence="5 7" key="2">
    <citation type="journal article" date="2013" name="Nature">
        <title>Insights into bilaterian evolution from three spiralian genomes.</title>
        <authorList>
            <person name="Simakov O."/>
            <person name="Marletaz F."/>
            <person name="Cho S.J."/>
            <person name="Edsinger-Gonzales E."/>
            <person name="Havlak P."/>
            <person name="Hellsten U."/>
            <person name="Kuo D.H."/>
            <person name="Larsson T."/>
            <person name="Lv J."/>
            <person name="Arendt D."/>
            <person name="Savage R."/>
            <person name="Osoegawa K."/>
            <person name="de Jong P."/>
            <person name="Grimwood J."/>
            <person name="Chapman J.A."/>
            <person name="Shapiro H."/>
            <person name="Aerts A."/>
            <person name="Otillar R.P."/>
            <person name="Terry A.Y."/>
            <person name="Boore J.L."/>
            <person name="Grigoriev I.V."/>
            <person name="Lindberg D.R."/>
            <person name="Seaver E.C."/>
            <person name="Weisblat D.A."/>
            <person name="Putnam N.H."/>
            <person name="Rokhsar D.S."/>
        </authorList>
    </citation>
    <scope>NUCLEOTIDE SEQUENCE</scope>
</reference>
<dbReference type="EMBL" id="AMQM01004110">
    <property type="status" value="NOT_ANNOTATED_CDS"/>
    <property type="molecule type" value="Genomic_DNA"/>
</dbReference>
<keyword evidence="7" id="KW-1185">Reference proteome</keyword>
<dbReference type="GO" id="GO:0007265">
    <property type="term" value="P:Ras protein signal transduction"/>
    <property type="evidence" value="ECO:0000318"/>
    <property type="project" value="GO_Central"/>
</dbReference>
<dbReference type="GO" id="GO:0005886">
    <property type="term" value="C:plasma membrane"/>
    <property type="evidence" value="ECO:0000318"/>
    <property type="project" value="GO_Central"/>
</dbReference>
<dbReference type="InterPro" id="IPR023578">
    <property type="entry name" value="Ras_GEF_dom_sf"/>
</dbReference>
<dbReference type="eggNOG" id="KOG3417">
    <property type="taxonomic scope" value="Eukaryota"/>
</dbReference>
<evidence type="ECO:0000313" key="6">
    <source>
        <dbReference type="EnsemblMetazoa" id="HelroP79022"/>
    </source>
</evidence>
<dbReference type="InParanoid" id="T1G3I6"/>
<dbReference type="EMBL" id="KB096457">
    <property type="protein sequence ID" value="ESO04551.1"/>
    <property type="molecule type" value="Genomic_DNA"/>
</dbReference>
<protein>
    <recommendedName>
        <fullName evidence="2">CRK SH3-binding GNRP</fullName>
    </recommendedName>
</protein>
<dbReference type="SUPFAM" id="SSF48366">
    <property type="entry name" value="Ras GEF"/>
    <property type="match status" value="1"/>
</dbReference>
<dbReference type="PANTHER" id="PTHR23113:SF224">
    <property type="entry name" value="RAP GUANINE NUCLEOTIDE EXCHANGE FACTOR 1"/>
    <property type="match status" value="1"/>
</dbReference>
<accession>T1G3I6</accession>
<evidence type="ECO:0000256" key="1">
    <source>
        <dbReference type="ARBA" id="ARBA00022658"/>
    </source>
</evidence>
<evidence type="ECO:0000259" key="4">
    <source>
        <dbReference type="PROSITE" id="PS50009"/>
    </source>
</evidence>
<dbReference type="Proteomes" id="UP000015101">
    <property type="component" value="Unassembled WGS sequence"/>
</dbReference>